<dbReference type="PROSITE" id="PS51257">
    <property type="entry name" value="PROKAR_LIPOPROTEIN"/>
    <property type="match status" value="1"/>
</dbReference>
<comment type="caution">
    <text evidence="1">The sequence shown here is derived from an EMBL/GenBank/DDBJ whole genome shotgun (WGS) entry which is preliminary data.</text>
</comment>
<organism evidence="1 2">
    <name type="scientific">Candidatus Lambdaproteobacteria bacterium RIFOXYD2_FULL_56_26</name>
    <dbReference type="NCBI Taxonomy" id="1817773"/>
    <lineage>
        <taxon>Bacteria</taxon>
        <taxon>Pseudomonadati</taxon>
        <taxon>Pseudomonadota</taxon>
        <taxon>Candidatus Lambdaproteobacteria</taxon>
    </lineage>
</organism>
<dbReference type="PANTHER" id="PTHR34801:SF6">
    <property type="entry name" value="SLL1620 PROTEIN"/>
    <property type="match status" value="1"/>
</dbReference>
<evidence type="ECO:0008006" key="3">
    <source>
        <dbReference type="Google" id="ProtNLM"/>
    </source>
</evidence>
<dbReference type="PIRSF" id="PIRSF026426">
    <property type="entry name" value="DUF1499"/>
    <property type="match status" value="1"/>
</dbReference>
<protein>
    <recommendedName>
        <fullName evidence="3">DUF1499 domain-containing protein</fullName>
    </recommendedName>
</protein>
<dbReference type="PANTHER" id="PTHR34801">
    <property type="entry name" value="EXPRESSED PROTEIN"/>
    <property type="match status" value="1"/>
</dbReference>
<name>A0A1F6GYK4_9PROT</name>
<dbReference type="AlphaFoldDB" id="A0A1F6GYK4"/>
<reference evidence="1 2" key="1">
    <citation type="journal article" date="2016" name="Nat. Commun.">
        <title>Thousands of microbial genomes shed light on interconnected biogeochemical processes in an aquifer system.</title>
        <authorList>
            <person name="Anantharaman K."/>
            <person name="Brown C.T."/>
            <person name="Hug L.A."/>
            <person name="Sharon I."/>
            <person name="Castelle C.J."/>
            <person name="Probst A.J."/>
            <person name="Thomas B.C."/>
            <person name="Singh A."/>
            <person name="Wilkins M.J."/>
            <person name="Karaoz U."/>
            <person name="Brodie E.L."/>
            <person name="Williams K.H."/>
            <person name="Hubbard S.S."/>
            <person name="Banfield J.F."/>
        </authorList>
    </citation>
    <scope>NUCLEOTIDE SEQUENCE [LARGE SCALE GENOMIC DNA]</scope>
</reference>
<sequence>MRAGLWLTLTLPLLGGCGGSKPEGLGPVGERLALCGNKPNCVCSFETRPEFQVAPLKLALPEQNRFAPVKAVLGRIGEHKLAAEGPNYLHVVFVSRWFRFKDDLEFLYLPDQQILHLRSASRVGYGDLGVNRKRTETLRALLSP</sequence>
<gene>
    <name evidence="1" type="ORF">A2557_00840</name>
</gene>
<accession>A0A1F6GYK4</accession>
<dbReference type="Proteomes" id="UP000177583">
    <property type="component" value="Unassembled WGS sequence"/>
</dbReference>
<dbReference type="EMBL" id="MFNF01000018">
    <property type="protein sequence ID" value="OGH03253.1"/>
    <property type="molecule type" value="Genomic_DNA"/>
</dbReference>
<dbReference type="Pfam" id="PF07386">
    <property type="entry name" value="DUF1499"/>
    <property type="match status" value="1"/>
</dbReference>
<dbReference type="InterPro" id="IPR010865">
    <property type="entry name" value="DUF1499"/>
</dbReference>
<proteinExistence type="predicted"/>
<evidence type="ECO:0000313" key="2">
    <source>
        <dbReference type="Proteomes" id="UP000177583"/>
    </source>
</evidence>
<evidence type="ECO:0000313" key="1">
    <source>
        <dbReference type="EMBL" id="OGH03253.1"/>
    </source>
</evidence>